<dbReference type="RefSeq" id="WP_231483256.1">
    <property type="nucleotide sequence ID" value="NZ_BAAAZO010000003.1"/>
</dbReference>
<feature type="domain" description="Putative glycogen debranching enzyme N-terminal" evidence="1">
    <location>
        <begin position="22"/>
        <end position="202"/>
    </location>
</feature>
<accession>A0ABP6ZDQ0</accession>
<evidence type="ECO:0000313" key="3">
    <source>
        <dbReference type="EMBL" id="GAA3606292.1"/>
    </source>
</evidence>
<feature type="domain" description="Mannosylglycerate hydrolase MGH1-like glycoside hydrolase" evidence="2">
    <location>
        <begin position="456"/>
        <end position="587"/>
    </location>
</feature>
<dbReference type="EMBL" id="BAAAZO010000003">
    <property type="protein sequence ID" value="GAA3606292.1"/>
    <property type="molecule type" value="Genomic_DNA"/>
</dbReference>
<evidence type="ECO:0000313" key="4">
    <source>
        <dbReference type="Proteomes" id="UP001501074"/>
    </source>
</evidence>
<evidence type="ECO:0000259" key="1">
    <source>
        <dbReference type="Pfam" id="PF14742"/>
    </source>
</evidence>
<name>A0ABP6ZDQ0_9ACTN</name>
<dbReference type="InterPro" id="IPR008928">
    <property type="entry name" value="6-hairpin_glycosidase_sf"/>
</dbReference>
<dbReference type="Proteomes" id="UP001501074">
    <property type="component" value="Unassembled WGS sequence"/>
</dbReference>
<comment type="caution">
    <text evidence="3">The sequence shown here is derived from an EMBL/GenBank/DDBJ whole genome shotgun (WGS) entry which is preliminary data.</text>
</comment>
<protein>
    <submittedName>
        <fullName evidence="3">Glycogen debranching N-terminal domain-containing protein</fullName>
    </submittedName>
</protein>
<dbReference type="SUPFAM" id="SSF48208">
    <property type="entry name" value="Six-hairpin glycosidases"/>
    <property type="match status" value="1"/>
</dbReference>
<proteinExistence type="predicted"/>
<dbReference type="Gene3D" id="1.50.10.10">
    <property type="match status" value="1"/>
</dbReference>
<reference evidence="4" key="1">
    <citation type="journal article" date="2019" name="Int. J. Syst. Evol. Microbiol.">
        <title>The Global Catalogue of Microorganisms (GCM) 10K type strain sequencing project: providing services to taxonomists for standard genome sequencing and annotation.</title>
        <authorList>
            <consortium name="The Broad Institute Genomics Platform"/>
            <consortium name="The Broad Institute Genome Sequencing Center for Infectious Disease"/>
            <person name="Wu L."/>
            <person name="Ma J."/>
        </authorList>
    </citation>
    <scope>NUCLEOTIDE SEQUENCE [LARGE SCALE GENOMIC DNA]</scope>
    <source>
        <strain evidence="4">JCM 16902</strain>
    </source>
</reference>
<gene>
    <name evidence="3" type="ORF">GCM10022223_22720</name>
</gene>
<dbReference type="InterPro" id="IPR054491">
    <property type="entry name" value="MGH1-like_GH"/>
</dbReference>
<evidence type="ECO:0000259" key="2">
    <source>
        <dbReference type="Pfam" id="PF22422"/>
    </source>
</evidence>
<dbReference type="InterPro" id="IPR032856">
    <property type="entry name" value="GDE_N_bis"/>
</dbReference>
<dbReference type="Pfam" id="PF22422">
    <property type="entry name" value="MGH1-like_GH"/>
    <property type="match status" value="1"/>
</dbReference>
<sequence>MPETDPVTQHPWLHDLVTSLSAPTTVLSDASGQIRERGVQGVLHCDVRVLSSAVLLVDGEEPTPIGGGPVSAGVARFVAVPRRLGGDGPDAVMRVDRTRSVGAGRVEERIELSSDRPRPVPATVTLVVAPARQRVETIRSPGSPPLVAPDRSVDESHVRWGADEVVADLDAPGARIDDDGQAVRLHWTVEVPVGGAVSLTWRLTLEAPTAPVTGLGDRNVPALHREPQAQADDRRLAALIGTSWSDLQALRMAPADDPGAVFLGAGSPWYFTLFGRDSLWAARLLLPFGTDLAEGTLRALAARQGTTTDPATDEEPGKILHELRATATRHAQGGVEGGMSLPPLYYGTIDATLLWICLLHDAWRWGMAEDTVRSLVPALEAALGWLGDQGDEFVRYPGSSTGLANQGWKDSPDAVRFADGTIADGPVALCEVQGYAHEAAVHGADLLDHFGRPGGVSWRDRAQRLATRFRESFWVTGADGERFPALALDGSGRPVDALTSNIGHLLGTGLLSSAESEQVARLLRGPALSSGFGLRTMASTEGGYWPLSYHCGSVWAHDTAIAIHGLHRSGLGASAFGLVEGLLRTAAEFGYRLPELHSGEGGSLVPYPAACRPQAWSAAAIGPLVQVLAGLSADNGTLECLPPQNSPFGALRVSGLRFGPDEATVTVDREGRGRLTTPTQPLP</sequence>
<dbReference type="InterPro" id="IPR012341">
    <property type="entry name" value="6hp_glycosidase-like_sf"/>
</dbReference>
<keyword evidence="4" id="KW-1185">Reference proteome</keyword>
<organism evidence="3 4">
    <name type="scientific">Kineosporia mesophila</name>
    <dbReference type="NCBI Taxonomy" id="566012"/>
    <lineage>
        <taxon>Bacteria</taxon>
        <taxon>Bacillati</taxon>
        <taxon>Actinomycetota</taxon>
        <taxon>Actinomycetes</taxon>
        <taxon>Kineosporiales</taxon>
        <taxon>Kineosporiaceae</taxon>
        <taxon>Kineosporia</taxon>
    </lineage>
</organism>
<dbReference type="Pfam" id="PF14742">
    <property type="entry name" value="GDE_N_bis"/>
    <property type="match status" value="1"/>
</dbReference>